<dbReference type="SUPFAM" id="SSF51735">
    <property type="entry name" value="NAD(P)-binding Rossmann-fold domains"/>
    <property type="match status" value="2"/>
</dbReference>
<dbReference type="GO" id="GO:0000166">
    <property type="term" value="F:nucleotide binding"/>
    <property type="evidence" value="ECO:0007669"/>
    <property type="project" value="InterPro"/>
</dbReference>
<dbReference type="Gene3D" id="3.30.360.10">
    <property type="entry name" value="Dihydrodipicolinate Reductase, domain 2"/>
    <property type="match status" value="1"/>
</dbReference>
<dbReference type="Gene3D" id="3.40.50.720">
    <property type="entry name" value="NAD(P)-binding Rossmann-like Domain"/>
    <property type="match status" value="2"/>
</dbReference>
<gene>
    <name evidence="2" type="ORF">SAMN00777080_3253</name>
</gene>
<sequence length="712" mass="78125">MLQVTQKLGSGEMVIQEIPYPQISKGMVIVKNHFSVISAGTEGSTVSAARKSLIGKAAERPQQVKLVLDTLKKQGPIQTYRAVMKKLDSYSPMGYSCAGEVVEVGSDVQEFKIGDLVACAGVGFANHAEIVSIPVNLCVKLADDANLAESAYNTLGAIAMQGVRQADLRLGESCVIIGLGLLGQLASLLLKASGVKVIGVDVSDSAVKFALENNVVDFGYPRNESGLEDQIQSLTNGYGADAVIISAGTQSLDPINFAGAVARKKGRVIVLGAVPTGFDRDPFWYRKELELKMACSYGPGRYDLNYEEKGLDYPLAYVRWTQKRNMQAFQNLLERKIISVGFLTTHEFPFIEAPKAFDLVVNKNEPYIGILLKYDFEKKHSREKVITNEKKIEGQVNISFVGAGSYAQGNLLPNLNGIKDISKIGVLTNSGTTSKRVAEKYKFNFSASHEDQIFEKSTNTVFIATRHDSHAYYVLKSLKSNKNVFVEKPICLLESELEAIKSAYEISGTSLMVGFNRRFSPLSKMIKDGIPHGPMSMIYRINSGIIPFDSWIQDIEIGGGRIIGEVCHFVDFMTYICGSLPEMVSAMTLPDSFNLNDTVNISIKFKNGSIGIIAYYSNGSKELPKEYFEVFSSGSSAVLNDFKSLKVYSKGKVKKASFLNQNKGQKEMVSEFVEGIKKSGKSPISFEEIYSVTKSTFKAIESIQNAGKYIQV</sequence>
<dbReference type="PANTHER" id="PTHR43377">
    <property type="entry name" value="BILIVERDIN REDUCTASE A"/>
    <property type="match status" value="1"/>
</dbReference>
<keyword evidence="3" id="KW-1185">Reference proteome</keyword>
<dbReference type="Pfam" id="PF01408">
    <property type="entry name" value="GFO_IDH_MocA"/>
    <property type="match status" value="1"/>
</dbReference>
<dbReference type="InterPro" id="IPR011032">
    <property type="entry name" value="GroES-like_sf"/>
</dbReference>
<evidence type="ECO:0000259" key="1">
    <source>
        <dbReference type="SMART" id="SM00829"/>
    </source>
</evidence>
<dbReference type="InterPro" id="IPR036291">
    <property type="entry name" value="NAD(P)-bd_dom_sf"/>
</dbReference>
<proteinExistence type="predicted"/>
<accession>A0A1W2H7K4</accession>
<dbReference type="AlphaFoldDB" id="A0A1W2H7K4"/>
<dbReference type="Pfam" id="PF00107">
    <property type="entry name" value="ADH_zinc_N"/>
    <property type="match status" value="1"/>
</dbReference>
<evidence type="ECO:0000313" key="2">
    <source>
        <dbReference type="EMBL" id="SMD44628.1"/>
    </source>
</evidence>
<dbReference type="SUPFAM" id="SSF55347">
    <property type="entry name" value="Glyceraldehyde-3-phosphate dehydrogenase-like, C-terminal domain"/>
    <property type="match status" value="1"/>
</dbReference>
<dbReference type="InterPro" id="IPR051450">
    <property type="entry name" value="Gfo/Idh/MocA_Oxidoreductases"/>
</dbReference>
<dbReference type="Proteomes" id="UP000192333">
    <property type="component" value="Chromosome I"/>
</dbReference>
<dbReference type="SUPFAM" id="SSF50129">
    <property type="entry name" value="GroES-like"/>
    <property type="match status" value="1"/>
</dbReference>
<evidence type="ECO:0000313" key="3">
    <source>
        <dbReference type="Proteomes" id="UP000192333"/>
    </source>
</evidence>
<reference evidence="3" key="1">
    <citation type="submission" date="2017-04" db="EMBL/GenBank/DDBJ databases">
        <authorList>
            <person name="Varghese N."/>
            <person name="Submissions S."/>
        </authorList>
    </citation>
    <scope>NUCLEOTIDE SEQUENCE [LARGE SCALE GENOMIC DNA]</scope>
    <source>
        <strain evidence="3">DSM 16537</strain>
    </source>
</reference>
<dbReference type="Pfam" id="PF08240">
    <property type="entry name" value="ADH_N"/>
    <property type="match status" value="1"/>
</dbReference>
<protein>
    <submittedName>
        <fullName evidence="2">Predicted dehydrogenase</fullName>
    </submittedName>
</protein>
<dbReference type="PANTHER" id="PTHR43377:SF1">
    <property type="entry name" value="BILIVERDIN REDUCTASE A"/>
    <property type="match status" value="1"/>
</dbReference>
<dbReference type="InterPro" id="IPR000683">
    <property type="entry name" value="Gfo/Idh/MocA-like_OxRdtase_N"/>
</dbReference>
<dbReference type="EMBL" id="LT838813">
    <property type="protein sequence ID" value="SMD44628.1"/>
    <property type="molecule type" value="Genomic_DNA"/>
</dbReference>
<dbReference type="Pfam" id="PF22725">
    <property type="entry name" value="GFO_IDH_MocA_C3"/>
    <property type="match status" value="1"/>
</dbReference>
<dbReference type="CDD" id="cd08255">
    <property type="entry name" value="2-desacetyl-2-hydroxyethyl_bacteriochlorophyllide_like"/>
    <property type="match status" value="1"/>
</dbReference>
<organism evidence="2 3">
    <name type="scientific">Aquiflexum balticum DSM 16537</name>
    <dbReference type="NCBI Taxonomy" id="758820"/>
    <lineage>
        <taxon>Bacteria</taxon>
        <taxon>Pseudomonadati</taxon>
        <taxon>Bacteroidota</taxon>
        <taxon>Cytophagia</taxon>
        <taxon>Cytophagales</taxon>
        <taxon>Cyclobacteriaceae</taxon>
        <taxon>Aquiflexum</taxon>
    </lineage>
</organism>
<dbReference type="SMART" id="SM00829">
    <property type="entry name" value="PKS_ER"/>
    <property type="match status" value="1"/>
</dbReference>
<dbReference type="Gene3D" id="3.90.180.10">
    <property type="entry name" value="Medium-chain alcohol dehydrogenases, catalytic domain"/>
    <property type="match status" value="1"/>
</dbReference>
<dbReference type="STRING" id="758820.SAMN00777080_3253"/>
<dbReference type="InterPro" id="IPR013154">
    <property type="entry name" value="ADH-like_N"/>
</dbReference>
<dbReference type="RefSeq" id="WP_084121423.1">
    <property type="nucleotide sequence ID" value="NZ_LT838813.1"/>
</dbReference>
<dbReference type="InterPro" id="IPR020843">
    <property type="entry name" value="ER"/>
</dbReference>
<name>A0A1W2H7K4_9BACT</name>
<dbReference type="InterPro" id="IPR013149">
    <property type="entry name" value="ADH-like_C"/>
</dbReference>
<dbReference type="GO" id="GO:0016491">
    <property type="term" value="F:oxidoreductase activity"/>
    <property type="evidence" value="ECO:0007669"/>
    <property type="project" value="InterPro"/>
</dbReference>
<feature type="domain" description="Enoyl reductase (ER)" evidence="1">
    <location>
        <begin position="59"/>
        <end position="361"/>
    </location>
</feature>
<dbReference type="InterPro" id="IPR055170">
    <property type="entry name" value="GFO_IDH_MocA-like_dom"/>
</dbReference>
<dbReference type="OrthoDB" id="9781031at2"/>